<proteinExistence type="predicted"/>
<accession>A0A4C1VD76</accession>
<dbReference type="AlphaFoldDB" id="A0A4C1VD76"/>
<reference evidence="1 2" key="1">
    <citation type="journal article" date="2019" name="Commun. Biol.">
        <title>The bagworm genome reveals a unique fibroin gene that provides high tensile strength.</title>
        <authorList>
            <person name="Kono N."/>
            <person name="Nakamura H."/>
            <person name="Ohtoshi R."/>
            <person name="Tomita M."/>
            <person name="Numata K."/>
            <person name="Arakawa K."/>
        </authorList>
    </citation>
    <scope>NUCLEOTIDE SEQUENCE [LARGE SCALE GENOMIC DNA]</scope>
</reference>
<evidence type="ECO:0000313" key="2">
    <source>
        <dbReference type="Proteomes" id="UP000299102"/>
    </source>
</evidence>
<sequence length="135" mass="15116">MSSHVSGGRVSLLKNDLLWRNPDKIIYFQNNIQAEGAREAKPGTAGRALVRTRTRTQHAHRRIIRLLGRIETEPLSLISLRAIKVFVYVVYATSMEIPLNVGSVEGARRVQYSPELRPRCRGSKSFVTVASARAC</sequence>
<organism evidence="1 2">
    <name type="scientific">Eumeta variegata</name>
    <name type="common">Bagworm moth</name>
    <name type="synonym">Eumeta japonica</name>
    <dbReference type="NCBI Taxonomy" id="151549"/>
    <lineage>
        <taxon>Eukaryota</taxon>
        <taxon>Metazoa</taxon>
        <taxon>Ecdysozoa</taxon>
        <taxon>Arthropoda</taxon>
        <taxon>Hexapoda</taxon>
        <taxon>Insecta</taxon>
        <taxon>Pterygota</taxon>
        <taxon>Neoptera</taxon>
        <taxon>Endopterygota</taxon>
        <taxon>Lepidoptera</taxon>
        <taxon>Glossata</taxon>
        <taxon>Ditrysia</taxon>
        <taxon>Tineoidea</taxon>
        <taxon>Psychidae</taxon>
        <taxon>Oiketicinae</taxon>
        <taxon>Eumeta</taxon>
    </lineage>
</organism>
<keyword evidence="2" id="KW-1185">Reference proteome</keyword>
<gene>
    <name evidence="1" type="ORF">EVAR_24759_1</name>
</gene>
<evidence type="ECO:0000313" key="1">
    <source>
        <dbReference type="EMBL" id="GBP36756.1"/>
    </source>
</evidence>
<dbReference type="EMBL" id="BGZK01000322">
    <property type="protein sequence ID" value="GBP36756.1"/>
    <property type="molecule type" value="Genomic_DNA"/>
</dbReference>
<name>A0A4C1VD76_EUMVA</name>
<protein>
    <submittedName>
        <fullName evidence="1">Uncharacterized protein</fullName>
    </submittedName>
</protein>
<dbReference type="Proteomes" id="UP000299102">
    <property type="component" value="Unassembled WGS sequence"/>
</dbReference>
<comment type="caution">
    <text evidence="1">The sequence shown here is derived from an EMBL/GenBank/DDBJ whole genome shotgun (WGS) entry which is preliminary data.</text>
</comment>